<organism evidence="1 2">
    <name type="scientific">Williamsia phyllosphaerae</name>
    <dbReference type="NCBI Taxonomy" id="885042"/>
    <lineage>
        <taxon>Bacteria</taxon>
        <taxon>Bacillati</taxon>
        <taxon>Actinomycetota</taxon>
        <taxon>Actinomycetes</taxon>
        <taxon>Mycobacteriales</taxon>
        <taxon>Nocardiaceae</taxon>
        <taxon>Williamsia</taxon>
    </lineage>
</organism>
<dbReference type="EMBL" id="BMCS01000001">
    <property type="protein sequence ID" value="GGF12482.1"/>
    <property type="molecule type" value="Genomic_DNA"/>
</dbReference>
<dbReference type="CDD" id="cd03443">
    <property type="entry name" value="PaaI_thioesterase"/>
    <property type="match status" value="1"/>
</dbReference>
<reference evidence="2" key="1">
    <citation type="journal article" date="2019" name="Int. J. Syst. Evol. Microbiol.">
        <title>The Global Catalogue of Microorganisms (GCM) 10K type strain sequencing project: providing services to taxonomists for standard genome sequencing and annotation.</title>
        <authorList>
            <consortium name="The Broad Institute Genomics Platform"/>
            <consortium name="The Broad Institute Genome Sequencing Center for Infectious Disease"/>
            <person name="Wu L."/>
            <person name="Ma J."/>
        </authorList>
    </citation>
    <scope>NUCLEOTIDE SEQUENCE [LARGE SCALE GENOMIC DNA]</scope>
    <source>
        <strain evidence="2">CCM 7855</strain>
    </source>
</reference>
<sequence>MAGVNNNKTVFHGWLYKPSRFRLLVGLYPPLLGAGVRVSHIADDWTSGAITVRVHPWTANLHGAAFGGALFSATDVLYGMMLAAQLGRRFEVWTKAASIDFQAPGRGRLELRVELPHDEAERIRDQATREGVTQVVHHVDIVDAAGTVVAAADHTMRIRLRSNDTATHAPSGKR</sequence>
<accession>A0ABQ1U817</accession>
<proteinExistence type="predicted"/>
<dbReference type="Proteomes" id="UP000632454">
    <property type="component" value="Unassembled WGS sequence"/>
</dbReference>
<name>A0ABQ1U817_9NOCA</name>
<dbReference type="InterPro" id="IPR027961">
    <property type="entry name" value="DUF4442"/>
</dbReference>
<dbReference type="Gene3D" id="3.10.129.10">
    <property type="entry name" value="Hotdog Thioesterase"/>
    <property type="match status" value="1"/>
</dbReference>
<evidence type="ECO:0000313" key="2">
    <source>
        <dbReference type="Proteomes" id="UP000632454"/>
    </source>
</evidence>
<dbReference type="InterPro" id="IPR029069">
    <property type="entry name" value="HotDog_dom_sf"/>
</dbReference>
<gene>
    <name evidence="1" type="ORF">GCM10007298_05490</name>
</gene>
<protein>
    <submittedName>
        <fullName evidence="1">DUF4442 domain-containing protein</fullName>
    </submittedName>
</protein>
<keyword evidence="2" id="KW-1185">Reference proteome</keyword>
<evidence type="ECO:0000313" key="1">
    <source>
        <dbReference type="EMBL" id="GGF12482.1"/>
    </source>
</evidence>
<comment type="caution">
    <text evidence="1">The sequence shown here is derived from an EMBL/GenBank/DDBJ whole genome shotgun (WGS) entry which is preliminary data.</text>
</comment>
<dbReference type="SUPFAM" id="SSF54637">
    <property type="entry name" value="Thioesterase/thiol ester dehydrase-isomerase"/>
    <property type="match status" value="1"/>
</dbReference>
<dbReference type="Pfam" id="PF14539">
    <property type="entry name" value="DUF4442"/>
    <property type="match status" value="1"/>
</dbReference>